<dbReference type="Gramene" id="XM_028383392.1">
    <property type="protein sequence ID" value="XP_028239193.1"/>
    <property type="gene ID" value="LOC114418171"/>
</dbReference>
<feature type="compositionally biased region" description="Pro residues" evidence="1">
    <location>
        <begin position="77"/>
        <end position="88"/>
    </location>
</feature>
<dbReference type="PANTHER" id="PTHR36721:SF1">
    <property type="entry name" value="OS04G0446401 PROTEIN"/>
    <property type="match status" value="1"/>
</dbReference>
<keyword evidence="2" id="KW-0472">Membrane</keyword>
<feature type="compositionally biased region" description="Pro residues" evidence="1">
    <location>
        <begin position="107"/>
        <end position="116"/>
    </location>
</feature>
<evidence type="ECO:0000256" key="1">
    <source>
        <dbReference type="SAM" id="MobiDB-lite"/>
    </source>
</evidence>
<keyword evidence="2" id="KW-0812">Transmembrane</keyword>
<feature type="compositionally biased region" description="Basic residues" evidence="1">
    <location>
        <begin position="95"/>
        <end position="106"/>
    </location>
</feature>
<gene>
    <name evidence="3" type="ORF">D0Y65_016818</name>
</gene>
<reference evidence="3 4" key="1">
    <citation type="submission" date="2018-09" db="EMBL/GenBank/DDBJ databases">
        <title>A high-quality reference genome of wild soybean provides a powerful tool to mine soybean genomes.</title>
        <authorList>
            <person name="Xie M."/>
            <person name="Chung C.Y.L."/>
            <person name="Li M.-W."/>
            <person name="Wong F.-L."/>
            <person name="Chan T.-F."/>
            <person name="Lam H.-M."/>
        </authorList>
    </citation>
    <scope>NUCLEOTIDE SEQUENCE [LARGE SCALE GENOMIC DNA]</scope>
    <source>
        <strain evidence="4">cv. W05</strain>
        <tissue evidence="3">Hypocotyl of etiolated seedlings</tissue>
    </source>
</reference>
<feature type="transmembrane region" description="Helical" evidence="2">
    <location>
        <begin position="6"/>
        <end position="24"/>
    </location>
</feature>
<sequence>MDSAFSPLSLVIFGISISFYAFIVQSQTQNGNNGAELAPPAYWVSSPPLPPPPPPPPPPLSLSPPPPPSKSMTLSFVPPPGAPPPYPNNMPNVRRPPHRRRRHRRPPPPPPPPPPHKMNAGKKVGLLFVGIAAIMQVGVVGFLVIKRRQLLKSDDRYESCS</sequence>
<dbReference type="EMBL" id="QZWG01000007">
    <property type="protein sequence ID" value="RZC01257.1"/>
    <property type="molecule type" value="Genomic_DNA"/>
</dbReference>
<comment type="caution">
    <text evidence="3">The sequence shown here is derived from an EMBL/GenBank/DDBJ whole genome shotgun (WGS) entry which is preliminary data.</text>
</comment>
<dbReference type="PANTHER" id="PTHR36721">
    <property type="entry name" value="PROLINE-RICH FAMILY PROTEIN"/>
    <property type="match status" value="1"/>
</dbReference>
<keyword evidence="2" id="KW-1133">Transmembrane helix</keyword>
<name>A0A445JRV7_GLYSO</name>
<dbReference type="SMR" id="A0A445JRV7"/>
<feature type="region of interest" description="Disordered" evidence="1">
    <location>
        <begin position="44"/>
        <end position="119"/>
    </location>
</feature>
<proteinExistence type="predicted"/>
<organism evidence="3 4">
    <name type="scientific">Glycine soja</name>
    <name type="common">Wild soybean</name>
    <dbReference type="NCBI Taxonomy" id="3848"/>
    <lineage>
        <taxon>Eukaryota</taxon>
        <taxon>Viridiplantae</taxon>
        <taxon>Streptophyta</taxon>
        <taxon>Embryophyta</taxon>
        <taxon>Tracheophyta</taxon>
        <taxon>Spermatophyta</taxon>
        <taxon>Magnoliopsida</taxon>
        <taxon>eudicotyledons</taxon>
        <taxon>Gunneridae</taxon>
        <taxon>Pentapetalae</taxon>
        <taxon>rosids</taxon>
        <taxon>fabids</taxon>
        <taxon>Fabales</taxon>
        <taxon>Fabaceae</taxon>
        <taxon>Papilionoideae</taxon>
        <taxon>50 kb inversion clade</taxon>
        <taxon>NPAAA clade</taxon>
        <taxon>indigoferoid/millettioid clade</taxon>
        <taxon>Phaseoleae</taxon>
        <taxon>Glycine</taxon>
        <taxon>Glycine subgen. Soja</taxon>
    </lineage>
</organism>
<feature type="compositionally biased region" description="Pro residues" evidence="1">
    <location>
        <begin position="47"/>
        <end position="69"/>
    </location>
</feature>
<feature type="transmembrane region" description="Helical" evidence="2">
    <location>
        <begin position="124"/>
        <end position="145"/>
    </location>
</feature>
<evidence type="ECO:0000256" key="2">
    <source>
        <dbReference type="SAM" id="Phobius"/>
    </source>
</evidence>
<evidence type="ECO:0000313" key="4">
    <source>
        <dbReference type="Proteomes" id="UP000289340"/>
    </source>
</evidence>
<dbReference type="PRINTS" id="PR01217">
    <property type="entry name" value="PRICHEXTENSN"/>
</dbReference>
<dbReference type="Proteomes" id="UP000289340">
    <property type="component" value="Chromosome 7"/>
</dbReference>
<dbReference type="AlphaFoldDB" id="A0A445JRV7"/>
<protein>
    <submittedName>
        <fullName evidence="3">Uncharacterized protein</fullName>
    </submittedName>
</protein>
<accession>A0A445JRV7</accession>
<keyword evidence="4" id="KW-1185">Reference proteome</keyword>
<evidence type="ECO:0000313" key="3">
    <source>
        <dbReference type="EMBL" id="RZC01257.1"/>
    </source>
</evidence>